<accession>A0ABU9UBK8</accession>
<dbReference type="Proteomes" id="UP001466331">
    <property type="component" value="Unassembled WGS sequence"/>
</dbReference>
<reference evidence="1 2" key="1">
    <citation type="submission" date="2024-03" db="EMBL/GenBank/DDBJ databases">
        <title>Ignisphaera cupida sp. nov., a hyperthermophilic hydrolytic archaeon from a hot spring of Kamchatka, and proposal of Ignisphaeraceae fam. nov.</title>
        <authorList>
            <person name="Podosokorskaya O.A."/>
            <person name="Elcheninov A.G."/>
            <person name="Maltseva A.I."/>
            <person name="Zayulina K.S."/>
            <person name="Novikov A."/>
            <person name="Merkel A.Y."/>
        </authorList>
    </citation>
    <scope>NUCLEOTIDE SEQUENCE [LARGE SCALE GENOMIC DNA]</scope>
    <source>
        <strain evidence="1 2">38H-sp</strain>
    </source>
</reference>
<proteinExistence type="predicted"/>
<gene>
    <name evidence="1" type="ORF">WKV44_05815</name>
</gene>
<evidence type="ECO:0000313" key="1">
    <source>
        <dbReference type="EMBL" id="MEM5948053.1"/>
    </source>
</evidence>
<dbReference type="RefSeq" id="WP_420069499.1">
    <property type="nucleotide sequence ID" value="NZ_JBCHKQ010000002.1"/>
</dbReference>
<sequence>MGLSRESIRGGHITVYANKDKETKKTYMLCILTENYKVGEPWIIDSDRLGENVV</sequence>
<dbReference type="EMBL" id="JBCHKQ010000002">
    <property type="protein sequence ID" value="MEM5948053.1"/>
    <property type="molecule type" value="Genomic_DNA"/>
</dbReference>
<organism evidence="1 2">
    <name type="scientific">Rarispira pelagica</name>
    <dbReference type="NCBI Taxonomy" id="3141764"/>
    <lineage>
        <taxon>Bacteria</taxon>
        <taxon>Pseudomonadati</taxon>
        <taxon>Spirochaetota</taxon>
        <taxon>Spirochaetia</taxon>
        <taxon>Winmispirales</taxon>
        <taxon>Winmispiraceae</taxon>
        <taxon>Rarispira</taxon>
    </lineage>
</organism>
<evidence type="ECO:0000313" key="2">
    <source>
        <dbReference type="Proteomes" id="UP001466331"/>
    </source>
</evidence>
<comment type="caution">
    <text evidence="1">The sequence shown here is derived from an EMBL/GenBank/DDBJ whole genome shotgun (WGS) entry which is preliminary data.</text>
</comment>
<keyword evidence="2" id="KW-1185">Reference proteome</keyword>
<name>A0ABU9UBK8_9SPIR</name>
<protein>
    <submittedName>
        <fullName evidence="1">Uncharacterized protein</fullName>
    </submittedName>
</protein>